<evidence type="ECO:0000313" key="1">
    <source>
        <dbReference type="EMBL" id="CAB4852697.1"/>
    </source>
</evidence>
<dbReference type="EMBL" id="CAFBIZ010000298">
    <property type="protein sequence ID" value="CAB4852697.1"/>
    <property type="molecule type" value="Genomic_DNA"/>
</dbReference>
<name>A0A6J7C3Q4_9ZZZZ</name>
<reference evidence="1" key="1">
    <citation type="submission" date="2020-05" db="EMBL/GenBank/DDBJ databases">
        <authorList>
            <person name="Chiriac C."/>
            <person name="Salcher M."/>
            <person name="Ghai R."/>
            <person name="Kavagutti S V."/>
        </authorList>
    </citation>
    <scope>NUCLEOTIDE SEQUENCE</scope>
</reference>
<protein>
    <submittedName>
        <fullName evidence="1">Unannotated protein</fullName>
    </submittedName>
</protein>
<proteinExistence type="predicted"/>
<dbReference type="AlphaFoldDB" id="A0A6J7C3Q4"/>
<sequence>MPDVDALGATDPRPRGKWLMDVAEENEAGLSFAHVVEDRATAELEATRDDVICQLGKRGWDVCAQDVDLAEGGHLGGERLLVDLVGGVHRTDQPASDEPHAHTINIDDLAVENCVAWTQVIAPEAGNIDVPIGQICGGRHRGEQLGVLLADLGLHEGVAIPPLAHHSVVPEPRRPRARLGKVPGSAKFDEASRVLRAKQVGEDPL</sequence>
<organism evidence="1">
    <name type="scientific">freshwater metagenome</name>
    <dbReference type="NCBI Taxonomy" id="449393"/>
    <lineage>
        <taxon>unclassified sequences</taxon>
        <taxon>metagenomes</taxon>
        <taxon>ecological metagenomes</taxon>
    </lineage>
</organism>
<accession>A0A6J7C3Q4</accession>
<gene>
    <name evidence="1" type="ORF">UFOPK3268_01767</name>
</gene>